<protein>
    <submittedName>
        <fullName evidence="1">Uncharacterized protein</fullName>
    </submittedName>
</protein>
<comment type="caution">
    <text evidence="1">The sequence shown here is derived from an EMBL/GenBank/DDBJ whole genome shotgun (WGS) entry which is preliminary data.</text>
</comment>
<evidence type="ECO:0000313" key="1">
    <source>
        <dbReference type="EMBL" id="NIL23870.1"/>
    </source>
</evidence>
<dbReference type="Proteomes" id="UP000712947">
    <property type="component" value="Unassembled WGS sequence"/>
</dbReference>
<accession>A0AA44CNM7</accession>
<reference evidence="1" key="1">
    <citation type="submission" date="2020-03" db="EMBL/GenBank/DDBJ databases">
        <authorList>
            <person name="Kislichkina A."/>
            <person name="Dentovskaya S."/>
            <person name="Shaikhutdinov R."/>
            <person name="Ivanov S."/>
            <person name="Sizova A."/>
            <person name="Solomentsev V."/>
            <person name="Bogun A."/>
        </authorList>
    </citation>
    <scope>NUCLEOTIDE SEQUENCE</scope>
    <source>
        <strain evidence="1">SCPM-O-B-7610</strain>
    </source>
</reference>
<dbReference type="EMBL" id="JAASAI010000017">
    <property type="protein sequence ID" value="NIL23870.1"/>
    <property type="molecule type" value="Genomic_DNA"/>
</dbReference>
<evidence type="ECO:0000313" key="2">
    <source>
        <dbReference type="Proteomes" id="UP000712947"/>
    </source>
</evidence>
<dbReference type="AlphaFoldDB" id="A0AA44CNM7"/>
<proteinExistence type="predicted"/>
<organism evidence="1 2">
    <name type="scientific">Yersinia mollaretii</name>
    <dbReference type="NCBI Taxonomy" id="33060"/>
    <lineage>
        <taxon>Bacteria</taxon>
        <taxon>Pseudomonadati</taxon>
        <taxon>Pseudomonadota</taxon>
        <taxon>Gammaproteobacteria</taxon>
        <taxon>Enterobacterales</taxon>
        <taxon>Yersiniaceae</taxon>
        <taxon>Yersinia</taxon>
    </lineage>
</organism>
<sequence>MAAALPNSEPTRQSNNIHLRVAEAWQANASGKTVATEQNKPTEKLQISATEQLEIDKFIESLRATPEKKELFVLLNKKLRSLSLTERDKFIGGLIQTLKASDQLEDQNLLKEKVNPALSKYFVADMYINDFNQKIISKVGQVPREDDDEDDLDEI</sequence>
<gene>
    <name evidence="1" type="ORF">HB991_15305</name>
</gene>
<name>A0AA44CNM7_YERMO</name>